<accession>A0A1H8W737</accession>
<evidence type="ECO:0000313" key="2">
    <source>
        <dbReference type="EMBL" id="SEP23474.1"/>
    </source>
</evidence>
<dbReference type="EMBL" id="FODT01000011">
    <property type="protein sequence ID" value="SEP23474.1"/>
    <property type="molecule type" value="Genomic_DNA"/>
</dbReference>
<evidence type="ECO:0000313" key="3">
    <source>
        <dbReference type="Proteomes" id="UP000199615"/>
    </source>
</evidence>
<feature type="transmembrane region" description="Helical" evidence="1">
    <location>
        <begin position="99"/>
        <end position="121"/>
    </location>
</feature>
<keyword evidence="3" id="KW-1185">Reference proteome</keyword>
<reference evidence="3" key="1">
    <citation type="submission" date="2016-10" db="EMBL/GenBank/DDBJ databases">
        <authorList>
            <person name="Varghese N."/>
            <person name="Submissions S."/>
        </authorList>
    </citation>
    <scope>NUCLEOTIDE SEQUENCE [LARGE SCALE GENOMIC DNA]</scope>
    <source>
        <strain evidence="3">DSM 123</strain>
    </source>
</reference>
<dbReference type="Proteomes" id="UP000199615">
    <property type="component" value="Unassembled WGS sequence"/>
</dbReference>
<keyword evidence="1" id="KW-1133">Transmembrane helix</keyword>
<feature type="transmembrane region" description="Helical" evidence="1">
    <location>
        <begin position="21"/>
        <end position="37"/>
    </location>
</feature>
<keyword evidence="1" id="KW-0472">Membrane</keyword>
<dbReference type="AlphaFoldDB" id="A0A1H8W737"/>
<sequence>MKSAGIVREPDDIMKRRLLQPLWFILAVLFLIEAWLWEHLEPWVARIVAAIPLRELKAWTAERVEHLSPPMALIVFVVPLIPLYPFKLFALWLMATQHFIAGLIAFALAQFVGLGLIAFIFDVTKPKLMQMAWFVRAYQFVLTVKAKAREIVAPVMASIRASLADLLRGDGSGWSARALRRIGALRRRIRAER</sequence>
<gene>
    <name evidence="2" type="ORF">SAMN05444123_11158</name>
</gene>
<feature type="transmembrane region" description="Helical" evidence="1">
    <location>
        <begin position="72"/>
        <end position="93"/>
    </location>
</feature>
<proteinExistence type="predicted"/>
<protein>
    <submittedName>
        <fullName evidence="2">Uncharacterized protein</fullName>
    </submittedName>
</protein>
<name>A0A1H8W737_9BRAD</name>
<evidence type="ECO:0000256" key="1">
    <source>
        <dbReference type="SAM" id="Phobius"/>
    </source>
</evidence>
<keyword evidence="1" id="KW-0812">Transmembrane</keyword>
<organism evidence="2 3">
    <name type="scientific">Rhodopseudomonas pseudopalustris</name>
    <dbReference type="NCBI Taxonomy" id="1513892"/>
    <lineage>
        <taxon>Bacteria</taxon>
        <taxon>Pseudomonadati</taxon>
        <taxon>Pseudomonadota</taxon>
        <taxon>Alphaproteobacteria</taxon>
        <taxon>Hyphomicrobiales</taxon>
        <taxon>Nitrobacteraceae</taxon>
        <taxon>Rhodopseudomonas</taxon>
    </lineage>
</organism>